<evidence type="ECO:0000256" key="8">
    <source>
        <dbReference type="SAM" id="MobiDB-lite"/>
    </source>
</evidence>
<dbReference type="InterPro" id="IPR013087">
    <property type="entry name" value="Znf_C2H2_type"/>
</dbReference>
<keyword evidence="3" id="KW-0677">Repeat</keyword>
<feature type="domain" description="C2H2-type" evidence="9">
    <location>
        <begin position="18"/>
        <end position="41"/>
    </location>
</feature>
<dbReference type="PROSITE" id="PS50157">
    <property type="entry name" value="ZINC_FINGER_C2H2_2"/>
    <property type="match status" value="8"/>
</dbReference>
<comment type="caution">
    <text evidence="10">The sequence shown here is derived from an EMBL/GenBank/DDBJ whole genome shotgun (WGS) entry which is preliminary data.</text>
</comment>
<keyword evidence="4 7" id="KW-0863">Zinc-finger</keyword>
<dbReference type="AlphaFoldDB" id="A0A8S1CZK2"/>
<organism evidence="10 11">
    <name type="scientific">Cloeon dipterum</name>
    <dbReference type="NCBI Taxonomy" id="197152"/>
    <lineage>
        <taxon>Eukaryota</taxon>
        <taxon>Metazoa</taxon>
        <taxon>Ecdysozoa</taxon>
        <taxon>Arthropoda</taxon>
        <taxon>Hexapoda</taxon>
        <taxon>Insecta</taxon>
        <taxon>Pterygota</taxon>
        <taxon>Palaeoptera</taxon>
        <taxon>Ephemeroptera</taxon>
        <taxon>Pisciforma</taxon>
        <taxon>Baetidae</taxon>
        <taxon>Cloeon</taxon>
    </lineage>
</organism>
<protein>
    <recommendedName>
        <fullName evidence="9">C2H2-type domain-containing protein</fullName>
    </recommendedName>
</protein>
<evidence type="ECO:0000256" key="3">
    <source>
        <dbReference type="ARBA" id="ARBA00022737"/>
    </source>
</evidence>
<evidence type="ECO:0000256" key="7">
    <source>
        <dbReference type="PROSITE-ProRule" id="PRU00042"/>
    </source>
</evidence>
<dbReference type="PANTHER" id="PTHR24409">
    <property type="entry name" value="ZINC FINGER PROTEIN 142"/>
    <property type="match status" value="1"/>
</dbReference>
<dbReference type="Pfam" id="PF00096">
    <property type="entry name" value="zf-C2H2"/>
    <property type="match status" value="3"/>
</dbReference>
<dbReference type="SMART" id="SM00355">
    <property type="entry name" value="ZnF_C2H2"/>
    <property type="match status" value="12"/>
</dbReference>
<dbReference type="InterPro" id="IPR036236">
    <property type="entry name" value="Znf_C2H2_sf"/>
</dbReference>
<feature type="domain" description="C2H2-type" evidence="9">
    <location>
        <begin position="50"/>
        <end position="77"/>
    </location>
</feature>
<gene>
    <name evidence="10" type="ORF">CLODIP_2_CD10737</name>
</gene>
<sequence length="580" mass="67934">MKAKRSRFRKHMQGHEKNDCKLCDELFTSQKKLKVHMREKHNQRLLDYSHKCKFCDKTFTRRQSLYKHLQLHAKEKQVCNFCGEFCNSKEDLESHVEQAHEESQMMCCALCHQTFSRKQQYNAHLQSHEKYQCLTCKQGFSAWKVLLEHQQNGHQVCTEKPKHKCDTCNKKFIRVSALEQHRRKHLAEKKQKCKPCNASFTTGSAYENHLQSKNHKLVLASESDPAQLEFQCDNCKKYFVSKKAASSHFDRTHHNRDYECNICQYRTRFKTNLARHVKLHFNDRSFVCELCGSAFYNLSALKDHHTFLHSENRDHVCSQCSKSFKRPSELTRHMKSHSDNRPYTCNSCENKSFKRSSHLKRHREKCHNDQTAGRIVDRYIKDESGQLVLKPVERKKAKKKPKQKAPQEQEEAEHAKIEDDLTLAPMLADANNHYYMSVSTDSGQDLVYISHQQLSLQENDQPIDLEMPKNYTCTGGDASLDLAKPRHHFQVSEISSLLDSDVRLHESVVEEFVQRQQSRESPVYLADLSRYADPQMLLLPDFGRHQINDMLLTRDDQNLSMPADLTAEDLRHLQQNHFAL</sequence>
<evidence type="ECO:0000256" key="5">
    <source>
        <dbReference type="ARBA" id="ARBA00022833"/>
    </source>
</evidence>
<feature type="domain" description="C2H2-type" evidence="9">
    <location>
        <begin position="315"/>
        <end position="342"/>
    </location>
</feature>
<evidence type="ECO:0000256" key="6">
    <source>
        <dbReference type="ARBA" id="ARBA00023242"/>
    </source>
</evidence>
<dbReference type="GO" id="GO:0008270">
    <property type="term" value="F:zinc ion binding"/>
    <property type="evidence" value="ECO:0007669"/>
    <property type="project" value="UniProtKB-KW"/>
</dbReference>
<feature type="domain" description="C2H2-type" evidence="9">
    <location>
        <begin position="163"/>
        <end position="190"/>
    </location>
</feature>
<keyword evidence="6" id="KW-0539">Nucleus</keyword>
<name>A0A8S1CZK2_9INSE</name>
<evidence type="ECO:0000313" key="11">
    <source>
        <dbReference type="Proteomes" id="UP000494165"/>
    </source>
</evidence>
<evidence type="ECO:0000313" key="10">
    <source>
        <dbReference type="EMBL" id="CAB3374250.1"/>
    </source>
</evidence>
<keyword evidence="2" id="KW-0479">Metal-binding</keyword>
<keyword evidence="5" id="KW-0862">Zinc</keyword>
<dbReference type="PANTHER" id="PTHR24409:SF295">
    <property type="entry name" value="AZ2-RELATED"/>
    <property type="match status" value="1"/>
</dbReference>
<accession>A0A8S1CZK2</accession>
<dbReference type="SUPFAM" id="SSF57667">
    <property type="entry name" value="beta-beta-alpha zinc fingers"/>
    <property type="match status" value="4"/>
</dbReference>
<dbReference type="Pfam" id="PF12171">
    <property type="entry name" value="zf-C2H2_jaz"/>
    <property type="match status" value="1"/>
</dbReference>
<dbReference type="Gene3D" id="3.30.160.60">
    <property type="entry name" value="Classic Zinc Finger"/>
    <property type="match status" value="7"/>
</dbReference>
<feature type="domain" description="C2H2-type" evidence="9">
    <location>
        <begin position="286"/>
        <end position="314"/>
    </location>
</feature>
<evidence type="ECO:0000259" key="9">
    <source>
        <dbReference type="PROSITE" id="PS50157"/>
    </source>
</evidence>
<keyword evidence="11" id="KW-1185">Reference proteome</keyword>
<dbReference type="EMBL" id="CADEPI010000095">
    <property type="protein sequence ID" value="CAB3374250.1"/>
    <property type="molecule type" value="Genomic_DNA"/>
</dbReference>
<proteinExistence type="predicted"/>
<evidence type="ECO:0000256" key="4">
    <source>
        <dbReference type="ARBA" id="ARBA00022771"/>
    </source>
</evidence>
<evidence type="ECO:0000256" key="2">
    <source>
        <dbReference type="ARBA" id="ARBA00022723"/>
    </source>
</evidence>
<dbReference type="Pfam" id="PF12874">
    <property type="entry name" value="zf-met"/>
    <property type="match status" value="1"/>
</dbReference>
<dbReference type="GO" id="GO:0005634">
    <property type="term" value="C:nucleus"/>
    <property type="evidence" value="ECO:0007669"/>
    <property type="project" value="UniProtKB-SubCell"/>
</dbReference>
<dbReference type="OrthoDB" id="3565419at2759"/>
<dbReference type="InterPro" id="IPR022755">
    <property type="entry name" value="Znf_C2H2_jaz"/>
</dbReference>
<feature type="compositionally biased region" description="Basic residues" evidence="8">
    <location>
        <begin position="393"/>
        <end position="403"/>
    </location>
</feature>
<dbReference type="GO" id="GO:0000981">
    <property type="term" value="F:DNA-binding transcription factor activity, RNA polymerase II-specific"/>
    <property type="evidence" value="ECO:0007669"/>
    <property type="project" value="TreeGrafter"/>
</dbReference>
<feature type="region of interest" description="Disordered" evidence="8">
    <location>
        <begin position="391"/>
        <end position="415"/>
    </location>
</feature>
<dbReference type="Proteomes" id="UP000494165">
    <property type="component" value="Unassembled WGS sequence"/>
</dbReference>
<dbReference type="FunFam" id="3.30.160.60:FF:000145">
    <property type="entry name" value="Zinc finger protein 574"/>
    <property type="match status" value="1"/>
</dbReference>
<feature type="domain" description="C2H2-type" evidence="9">
    <location>
        <begin position="230"/>
        <end position="258"/>
    </location>
</feature>
<evidence type="ECO:0000256" key="1">
    <source>
        <dbReference type="ARBA" id="ARBA00004123"/>
    </source>
</evidence>
<comment type="subcellular location">
    <subcellularLocation>
        <location evidence="1">Nucleus</location>
    </subcellularLocation>
</comment>
<feature type="domain" description="C2H2-type" evidence="9">
    <location>
        <begin position="343"/>
        <end position="372"/>
    </location>
</feature>
<dbReference type="PROSITE" id="PS00028">
    <property type="entry name" value="ZINC_FINGER_C2H2_1"/>
    <property type="match status" value="8"/>
</dbReference>
<feature type="domain" description="C2H2-type" evidence="9">
    <location>
        <begin position="258"/>
        <end position="285"/>
    </location>
</feature>
<reference evidence="10 11" key="1">
    <citation type="submission" date="2020-04" db="EMBL/GenBank/DDBJ databases">
        <authorList>
            <person name="Alioto T."/>
            <person name="Alioto T."/>
            <person name="Gomez Garrido J."/>
        </authorList>
    </citation>
    <scope>NUCLEOTIDE SEQUENCE [LARGE SCALE GENOMIC DNA]</scope>
</reference>
<dbReference type="GO" id="GO:0000977">
    <property type="term" value="F:RNA polymerase II transcription regulatory region sequence-specific DNA binding"/>
    <property type="evidence" value="ECO:0007669"/>
    <property type="project" value="TreeGrafter"/>
</dbReference>
<dbReference type="Pfam" id="PF13912">
    <property type="entry name" value="zf-C2H2_6"/>
    <property type="match status" value="1"/>
</dbReference>